<sequence length="234" mass="24513">MECEPSRVVPTAPGAAPDAPRRLLLLEDDPTIAAFVMAVLAAPALRIDHAPDLASARTLATPAQALWLFDVRLPDGDAAALLHELRARGLATPALALTADAGSDEVRRLRTAGFAAVLAKPLPASTLRAAVSPWLGEDWDDAAATRALGDAGAVATLRRLFLAELPDECRRLRAERHAGDHAAVRARLHRLLASCGYVGAPALQARVRVLAAMPDDDDAFAGLEAAAARLLADA</sequence>
<evidence type="ECO:0000313" key="6">
    <source>
        <dbReference type="Proteomes" id="UP000029391"/>
    </source>
</evidence>
<dbReference type="OrthoDB" id="5966285at2"/>
<reference evidence="5 6" key="1">
    <citation type="submission" date="2013-09" db="EMBL/GenBank/DDBJ databases">
        <title>Genome sequencing of Arenimonas composti.</title>
        <authorList>
            <person name="Chen F."/>
            <person name="Wang G."/>
        </authorList>
    </citation>
    <scope>NUCLEOTIDE SEQUENCE [LARGE SCALE GENOMIC DNA]</scope>
    <source>
        <strain evidence="5 6">TR7-09</strain>
    </source>
</reference>
<protein>
    <recommendedName>
        <fullName evidence="4">Response regulatory domain-containing protein</fullName>
    </recommendedName>
</protein>
<dbReference type="PANTHER" id="PTHR44591:SF21">
    <property type="entry name" value="TWO-COMPONENT RESPONSE REGULATOR"/>
    <property type="match status" value="1"/>
</dbReference>
<dbReference type="InterPro" id="IPR001789">
    <property type="entry name" value="Sig_transdc_resp-reg_receiver"/>
</dbReference>
<name>A0A091BXD6_9GAMM</name>
<dbReference type="SUPFAM" id="SSF47226">
    <property type="entry name" value="Histidine-containing phosphotransfer domain, HPT domain"/>
    <property type="match status" value="1"/>
</dbReference>
<dbReference type="SUPFAM" id="SSF52172">
    <property type="entry name" value="CheY-like"/>
    <property type="match status" value="1"/>
</dbReference>
<dbReference type="Pfam" id="PF01627">
    <property type="entry name" value="Hpt"/>
    <property type="match status" value="1"/>
</dbReference>
<organism evidence="5 6">
    <name type="scientific">Arenimonas composti TR7-09 = DSM 18010</name>
    <dbReference type="NCBI Taxonomy" id="1121013"/>
    <lineage>
        <taxon>Bacteria</taxon>
        <taxon>Pseudomonadati</taxon>
        <taxon>Pseudomonadota</taxon>
        <taxon>Gammaproteobacteria</taxon>
        <taxon>Lysobacterales</taxon>
        <taxon>Lysobacteraceae</taxon>
        <taxon>Arenimonas</taxon>
    </lineage>
</organism>
<dbReference type="RefSeq" id="WP_051239437.1">
    <property type="nucleotide sequence ID" value="NZ_AUFF01000001.1"/>
</dbReference>
<evidence type="ECO:0000313" key="5">
    <source>
        <dbReference type="EMBL" id="KFN49000.1"/>
    </source>
</evidence>
<dbReference type="InterPro" id="IPR011006">
    <property type="entry name" value="CheY-like_superfamily"/>
</dbReference>
<evidence type="ECO:0000259" key="4">
    <source>
        <dbReference type="PROSITE" id="PS50110"/>
    </source>
</evidence>
<keyword evidence="6" id="KW-1185">Reference proteome</keyword>
<dbReference type="InterPro" id="IPR008207">
    <property type="entry name" value="Sig_transdc_His_kin_Hpt_dom"/>
</dbReference>
<keyword evidence="1 3" id="KW-0597">Phosphoprotein</keyword>
<dbReference type="eggNOG" id="COG0745">
    <property type="taxonomic scope" value="Bacteria"/>
</dbReference>
<dbReference type="STRING" id="1121013.GCA_000426365_00752"/>
<feature type="domain" description="Response regulatory" evidence="4">
    <location>
        <begin position="22"/>
        <end position="135"/>
    </location>
</feature>
<evidence type="ECO:0000256" key="2">
    <source>
        <dbReference type="ARBA" id="ARBA00023012"/>
    </source>
</evidence>
<dbReference type="Gene3D" id="1.20.120.160">
    <property type="entry name" value="HPT domain"/>
    <property type="match status" value="1"/>
</dbReference>
<keyword evidence="2" id="KW-0902">Two-component regulatory system</keyword>
<proteinExistence type="predicted"/>
<comment type="caution">
    <text evidence="5">The sequence shown here is derived from an EMBL/GenBank/DDBJ whole genome shotgun (WGS) entry which is preliminary data.</text>
</comment>
<dbReference type="GO" id="GO:0000160">
    <property type="term" value="P:phosphorelay signal transduction system"/>
    <property type="evidence" value="ECO:0007669"/>
    <property type="project" value="UniProtKB-KW"/>
</dbReference>
<dbReference type="EMBL" id="AWXU01000044">
    <property type="protein sequence ID" value="KFN49000.1"/>
    <property type="molecule type" value="Genomic_DNA"/>
</dbReference>
<dbReference type="Pfam" id="PF00072">
    <property type="entry name" value="Response_reg"/>
    <property type="match status" value="1"/>
</dbReference>
<dbReference type="Proteomes" id="UP000029391">
    <property type="component" value="Unassembled WGS sequence"/>
</dbReference>
<dbReference type="InterPro" id="IPR036641">
    <property type="entry name" value="HPT_dom_sf"/>
</dbReference>
<gene>
    <name evidence="5" type="ORF">P873_12710</name>
</gene>
<dbReference type="Gene3D" id="3.40.50.2300">
    <property type="match status" value="1"/>
</dbReference>
<dbReference type="SMART" id="SM00448">
    <property type="entry name" value="REC"/>
    <property type="match status" value="1"/>
</dbReference>
<evidence type="ECO:0000256" key="1">
    <source>
        <dbReference type="ARBA" id="ARBA00022553"/>
    </source>
</evidence>
<feature type="modified residue" description="4-aspartylphosphate" evidence="3">
    <location>
        <position position="70"/>
    </location>
</feature>
<dbReference type="AlphaFoldDB" id="A0A091BXD6"/>
<accession>A0A091BXD6</accession>
<dbReference type="PANTHER" id="PTHR44591">
    <property type="entry name" value="STRESS RESPONSE REGULATOR PROTEIN 1"/>
    <property type="match status" value="1"/>
</dbReference>
<dbReference type="GO" id="GO:0004672">
    <property type="term" value="F:protein kinase activity"/>
    <property type="evidence" value="ECO:0007669"/>
    <property type="project" value="UniProtKB-ARBA"/>
</dbReference>
<dbReference type="CDD" id="cd00156">
    <property type="entry name" value="REC"/>
    <property type="match status" value="1"/>
</dbReference>
<dbReference type="PROSITE" id="PS50110">
    <property type="entry name" value="RESPONSE_REGULATORY"/>
    <property type="match status" value="1"/>
</dbReference>
<evidence type="ECO:0000256" key="3">
    <source>
        <dbReference type="PROSITE-ProRule" id="PRU00169"/>
    </source>
</evidence>
<dbReference type="InterPro" id="IPR050595">
    <property type="entry name" value="Bact_response_regulator"/>
</dbReference>